<sequence length="156" mass="17429">MKVRGSVDLIIRMATDGFDHTLIACEIETDGILGQDFLKQYVDSINYKRSCLVMGKNVVPFWTGGQANQICRVQLNETVKLPPYLRTMVSVEIPLKEHVSPIGMIKPSFDLMAHREMCVMGGLIDYTSGLVNLNLLNYGPSDVTVFKNTNLEICES</sequence>
<evidence type="ECO:0000313" key="1">
    <source>
        <dbReference type="EMBL" id="KAH3831677.1"/>
    </source>
</evidence>
<comment type="caution">
    <text evidence="1">The sequence shown here is derived from an EMBL/GenBank/DDBJ whole genome shotgun (WGS) entry which is preliminary data.</text>
</comment>
<accession>A0A9D4HG78</accession>
<dbReference type="Proteomes" id="UP000828390">
    <property type="component" value="Unassembled WGS sequence"/>
</dbReference>
<dbReference type="EMBL" id="JAIWYP010000004">
    <property type="protein sequence ID" value="KAH3831677.1"/>
    <property type="molecule type" value="Genomic_DNA"/>
</dbReference>
<gene>
    <name evidence="1" type="ORF">DPMN_104947</name>
</gene>
<organism evidence="1 2">
    <name type="scientific">Dreissena polymorpha</name>
    <name type="common">Zebra mussel</name>
    <name type="synonym">Mytilus polymorpha</name>
    <dbReference type="NCBI Taxonomy" id="45954"/>
    <lineage>
        <taxon>Eukaryota</taxon>
        <taxon>Metazoa</taxon>
        <taxon>Spiralia</taxon>
        <taxon>Lophotrochozoa</taxon>
        <taxon>Mollusca</taxon>
        <taxon>Bivalvia</taxon>
        <taxon>Autobranchia</taxon>
        <taxon>Heteroconchia</taxon>
        <taxon>Euheterodonta</taxon>
        <taxon>Imparidentia</taxon>
        <taxon>Neoheterodontei</taxon>
        <taxon>Myida</taxon>
        <taxon>Dreissenoidea</taxon>
        <taxon>Dreissenidae</taxon>
        <taxon>Dreissena</taxon>
    </lineage>
</organism>
<dbReference type="AlphaFoldDB" id="A0A9D4HG78"/>
<name>A0A9D4HG78_DREPO</name>
<reference evidence="1" key="2">
    <citation type="submission" date="2020-11" db="EMBL/GenBank/DDBJ databases">
        <authorList>
            <person name="McCartney M.A."/>
            <person name="Auch B."/>
            <person name="Kono T."/>
            <person name="Mallez S."/>
            <person name="Becker A."/>
            <person name="Gohl D.M."/>
            <person name="Silverstein K.A.T."/>
            <person name="Koren S."/>
            <person name="Bechman K.B."/>
            <person name="Herman A."/>
            <person name="Abrahante J.E."/>
            <person name="Garbe J."/>
        </authorList>
    </citation>
    <scope>NUCLEOTIDE SEQUENCE</scope>
    <source>
        <strain evidence="1">Duluth1</strain>
        <tissue evidence="1">Whole animal</tissue>
    </source>
</reference>
<protein>
    <submittedName>
        <fullName evidence="1">Uncharacterized protein</fullName>
    </submittedName>
</protein>
<proteinExistence type="predicted"/>
<reference evidence="1" key="1">
    <citation type="journal article" date="2019" name="bioRxiv">
        <title>The Genome of the Zebra Mussel, Dreissena polymorpha: A Resource for Invasive Species Research.</title>
        <authorList>
            <person name="McCartney M.A."/>
            <person name="Auch B."/>
            <person name="Kono T."/>
            <person name="Mallez S."/>
            <person name="Zhang Y."/>
            <person name="Obille A."/>
            <person name="Becker A."/>
            <person name="Abrahante J.E."/>
            <person name="Garbe J."/>
            <person name="Badalamenti J.P."/>
            <person name="Herman A."/>
            <person name="Mangelson H."/>
            <person name="Liachko I."/>
            <person name="Sullivan S."/>
            <person name="Sone E.D."/>
            <person name="Koren S."/>
            <person name="Silverstein K.A.T."/>
            <person name="Beckman K.B."/>
            <person name="Gohl D.M."/>
        </authorList>
    </citation>
    <scope>NUCLEOTIDE SEQUENCE</scope>
    <source>
        <strain evidence="1">Duluth1</strain>
        <tissue evidence="1">Whole animal</tissue>
    </source>
</reference>
<keyword evidence="2" id="KW-1185">Reference proteome</keyword>
<evidence type="ECO:0000313" key="2">
    <source>
        <dbReference type="Proteomes" id="UP000828390"/>
    </source>
</evidence>